<dbReference type="AlphaFoldDB" id="A0A383W0M0"/>
<dbReference type="STRING" id="3088.A0A383W0M0"/>
<organism evidence="2 3">
    <name type="scientific">Tetradesmus obliquus</name>
    <name type="common">Green alga</name>
    <name type="synonym">Acutodesmus obliquus</name>
    <dbReference type="NCBI Taxonomy" id="3088"/>
    <lineage>
        <taxon>Eukaryota</taxon>
        <taxon>Viridiplantae</taxon>
        <taxon>Chlorophyta</taxon>
        <taxon>core chlorophytes</taxon>
        <taxon>Chlorophyceae</taxon>
        <taxon>CS clade</taxon>
        <taxon>Sphaeropleales</taxon>
        <taxon>Scenedesmaceae</taxon>
        <taxon>Tetradesmus</taxon>
    </lineage>
</organism>
<evidence type="ECO:0000313" key="2">
    <source>
        <dbReference type="EMBL" id="SZX70740.1"/>
    </source>
</evidence>
<dbReference type="PANTHER" id="PTHR15629:SF2">
    <property type="entry name" value="SH3 DOMAIN-CONTAINING YSC84-LIKE PROTEIN 1"/>
    <property type="match status" value="1"/>
</dbReference>
<evidence type="ECO:0000259" key="1">
    <source>
        <dbReference type="Pfam" id="PF04366"/>
    </source>
</evidence>
<keyword evidence="3" id="KW-1185">Reference proteome</keyword>
<gene>
    <name evidence="2" type="ORF">BQ4739_LOCUS10923</name>
</gene>
<protein>
    <recommendedName>
        <fullName evidence="1">Ysc84 actin-binding domain-containing protein</fullName>
    </recommendedName>
</protein>
<dbReference type="InterPro" id="IPR007461">
    <property type="entry name" value="Ysc84_actin-binding"/>
</dbReference>
<dbReference type="Pfam" id="PF04366">
    <property type="entry name" value="Ysc84"/>
    <property type="match status" value="1"/>
</dbReference>
<dbReference type="InterPro" id="IPR051702">
    <property type="entry name" value="SH3_domain_YSC84-like"/>
</dbReference>
<accession>A0A383W0M0</accession>
<evidence type="ECO:0000313" key="3">
    <source>
        <dbReference type="Proteomes" id="UP000256970"/>
    </source>
</evidence>
<dbReference type="PANTHER" id="PTHR15629">
    <property type="entry name" value="SH3YL1 PROTEIN"/>
    <property type="match status" value="1"/>
</dbReference>
<sequence>MSAFTSIELGKDPKELQQGDLSLQKNPLLVSIVDGCETLKALVAKTKVTAEHIASAKGLILMSANKIGFGVSITQGYGLVIIRNANSPSGWSAPLPLKVDGCSVGAVMGYSEQKTLLLLTSEEEIKVFLNDKRTLKLGLDLGLNVGKKLNENKHMDSSQLKKDEAGEKAFTVSKGYIVDVSLKGTSVEPDADDMAAAYGEGITPADVLQGRVKPPRQAQLLYNALAALQDKAAASPAAAPGLDLSVAAI</sequence>
<feature type="domain" description="Ysc84 actin-binding" evidence="1">
    <location>
        <begin position="101"/>
        <end position="227"/>
    </location>
</feature>
<dbReference type="Proteomes" id="UP000256970">
    <property type="component" value="Unassembled WGS sequence"/>
</dbReference>
<dbReference type="EMBL" id="FNXT01001008">
    <property type="protein sequence ID" value="SZX70740.1"/>
    <property type="molecule type" value="Genomic_DNA"/>
</dbReference>
<reference evidence="2 3" key="1">
    <citation type="submission" date="2016-10" db="EMBL/GenBank/DDBJ databases">
        <authorList>
            <person name="Cai Z."/>
        </authorList>
    </citation>
    <scope>NUCLEOTIDE SEQUENCE [LARGE SCALE GENOMIC DNA]</scope>
</reference>
<dbReference type="CDD" id="cd11524">
    <property type="entry name" value="SYLF"/>
    <property type="match status" value="1"/>
</dbReference>
<proteinExistence type="predicted"/>
<name>A0A383W0M0_TETOB</name>
<dbReference type="GO" id="GO:0035091">
    <property type="term" value="F:phosphatidylinositol binding"/>
    <property type="evidence" value="ECO:0007669"/>
    <property type="project" value="TreeGrafter"/>
</dbReference>